<organism evidence="1 2">
    <name type="scientific">Penicillium hetheringtonii</name>
    <dbReference type="NCBI Taxonomy" id="911720"/>
    <lineage>
        <taxon>Eukaryota</taxon>
        <taxon>Fungi</taxon>
        <taxon>Dikarya</taxon>
        <taxon>Ascomycota</taxon>
        <taxon>Pezizomycotina</taxon>
        <taxon>Eurotiomycetes</taxon>
        <taxon>Eurotiomycetidae</taxon>
        <taxon>Eurotiales</taxon>
        <taxon>Aspergillaceae</taxon>
        <taxon>Penicillium</taxon>
    </lineage>
</organism>
<accession>A0AAD6GNW1</accession>
<dbReference type="Gene3D" id="1.25.40.10">
    <property type="entry name" value="Tetratricopeptide repeat domain"/>
    <property type="match status" value="1"/>
</dbReference>
<sequence length="169" mass="19442">MNQKREENGFCKLIGASSRPQVKNVTDEEDCKGHFNSKRSEHPLGQNLVATSAALENFGERLWEEGDLRQAKLMFEKASKGFEEFLGPSHHDTLRLVLLVGMISCITGTKDQAIEMLDWVNTGMNSLQILQRAILKNHWIRYQKVLQNEHKRAWKTYLEIKESLGINLF</sequence>
<name>A0AAD6GNW1_9EURO</name>
<dbReference type="Proteomes" id="UP001216150">
    <property type="component" value="Unassembled WGS sequence"/>
</dbReference>
<proteinExistence type="predicted"/>
<protein>
    <submittedName>
        <fullName evidence="1">Uncharacterized protein</fullName>
    </submittedName>
</protein>
<reference evidence="1 2" key="1">
    <citation type="journal article" date="2023" name="IMA Fungus">
        <title>Comparative genomic study of the Penicillium genus elucidates a diverse pangenome and 15 lateral gene transfer events.</title>
        <authorList>
            <person name="Petersen C."/>
            <person name="Sorensen T."/>
            <person name="Nielsen M.R."/>
            <person name="Sondergaard T.E."/>
            <person name="Sorensen J.L."/>
            <person name="Fitzpatrick D.A."/>
            <person name="Frisvad J.C."/>
            <person name="Nielsen K.L."/>
        </authorList>
    </citation>
    <scope>NUCLEOTIDE SEQUENCE [LARGE SCALE GENOMIC DNA]</scope>
    <source>
        <strain evidence="1 2">IBT 29057</strain>
    </source>
</reference>
<dbReference type="EMBL" id="JAQJAC010000010">
    <property type="protein sequence ID" value="KAJ5569194.1"/>
    <property type="molecule type" value="Genomic_DNA"/>
</dbReference>
<evidence type="ECO:0000313" key="2">
    <source>
        <dbReference type="Proteomes" id="UP001216150"/>
    </source>
</evidence>
<comment type="caution">
    <text evidence="1">The sequence shown here is derived from an EMBL/GenBank/DDBJ whole genome shotgun (WGS) entry which is preliminary data.</text>
</comment>
<evidence type="ECO:0000313" key="1">
    <source>
        <dbReference type="EMBL" id="KAJ5569194.1"/>
    </source>
</evidence>
<dbReference type="AlphaFoldDB" id="A0AAD6GNW1"/>
<keyword evidence="2" id="KW-1185">Reference proteome</keyword>
<gene>
    <name evidence="1" type="ORF">N7450_011680</name>
</gene>
<dbReference type="SUPFAM" id="SSF48452">
    <property type="entry name" value="TPR-like"/>
    <property type="match status" value="1"/>
</dbReference>
<dbReference type="InterPro" id="IPR011990">
    <property type="entry name" value="TPR-like_helical_dom_sf"/>
</dbReference>